<organism evidence="3 4">
    <name type="scientific">Paractinoplanes durhamensis</name>
    <dbReference type="NCBI Taxonomy" id="113563"/>
    <lineage>
        <taxon>Bacteria</taxon>
        <taxon>Bacillati</taxon>
        <taxon>Actinomycetota</taxon>
        <taxon>Actinomycetes</taxon>
        <taxon>Micromonosporales</taxon>
        <taxon>Micromonosporaceae</taxon>
        <taxon>Paractinoplanes</taxon>
    </lineage>
</organism>
<evidence type="ECO:0000313" key="4">
    <source>
        <dbReference type="Proteomes" id="UP000637628"/>
    </source>
</evidence>
<keyword evidence="4" id="KW-1185">Reference proteome</keyword>
<dbReference type="Pfam" id="PF13472">
    <property type="entry name" value="Lipase_GDSL_2"/>
    <property type="match status" value="1"/>
</dbReference>
<comment type="caution">
    <text evidence="3">The sequence shown here is derived from an EMBL/GenBank/DDBJ whole genome shotgun (WGS) entry which is preliminary data.</text>
</comment>
<dbReference type="PANTHER" id="PTHR37981:SF1">
    <property type="entry name" value="SGNH HYDROLASE-TYPE ESTERASE DOMAIN-CONTAINING PROTEIN"/>
    <property type="match status" value="1"/>
</dbReference>
<dbReference type="EMBL" id="BOML01000046">
    <property type="protein sequence ID" value="GIE04427.1"/>
    <property type="molecule type" value="Genomic_DNA"/>
</dbReference>
<reference evidence="3 4" key="1">
    <citation type="submission" date="2021-01" db="EMBL/GenBank/DDBJ databases">
        <title>Whole genome shotgun sequence of Actinoplanes durhamensis NBRC 14914.</title>
        <authorList>
            <person name="Komaki H."/>
            <person name="Tamura T."/>
        </authorList>
    </citation>
    <scope>NUCLEOTIDE SEQUENCE [LARGE SCALE GENOMIC DNA]</scope>
    <source>
        <strain evidence="3 4">NBRC 14914</strain>
    </source>
</reference>
<dbReference type="InterPro" id="IPR013830">
    <property type="entry name" value="SGNH_hydro"/>
</dbReference>
<dbReference type="SUPFAM" id="SSF52266">
    <property type="entry name" value="SGNH hydrolase"/>
    <property type="match status" value="1"/>
</dbReference>
<evidence type="ECO:0000256" key="1">
    <source>
        <dbReference type="SAM" id="SignalP"/>
    </source>
</evidence>
<dbReference type="InterPro" id="IPR036514">
    <property type="entry name" value="SGNH_hydro_sf"/>
</dbReference>
<feature type="chain" id="PRO_5047439835" evidence="1">
    <location>
        <begin position="26"/>
        <end position="271"/>
    </location>
</feature>
<name>A0ABQ3Z3M2_9ACTN</name>
<dbReference type="PANTHER" id="PTHR37981">
    <property type="entry name" value="LIPASE 2"/>
    <property type="match status" value="1"/>
</dbReference>
<proteinExistence type="predicted"/>
<dbReference type="InterPro" id="IPR037460">
    <property type="entry name" value="SEST-like"/>
</dbReference>
<feature type="signal peptide" evidence="1">
    <location>
        <begin position="1"/>
        <end position="25"/>
    </location>
</feature>
<accession>A0ABQ3Z3M2</accession>
<evidence type="ECO:0000313" key="3">
    <source>
        <dbReference type="EMBL" id="GIE04427.1"/>
    </source>
</evidence>
<protein>
    <submittedName>
        <fullName evidence="3">Lipase 1</fullName>
    </submittedName>
</protein>
<keyword evidence="1" id="KW-0732">Signal</keyword>
<feature type="domain" description="SGNH hydrolase-type esterase" evidence="2">
    <location>
        <begin position="42"/>
        <end position="259"/>
    </location>
</feature>
<dbReference type="CDD" id="cd01823">
    <property type="entry name" value="SEST_like"/>
    <property type="match status" value="1"/>
</dbReference>
<gene>
    <name evidence="3" type="ORF">Adu01nite_57770</name>
</gene>
<evidence type="ECO:0000259" key="2">
    <source>
        <dbReference type="Pfam" id="PF13472"/>
    </source>
</evidence>
<dbReference type="RefSeq" id="WP_203731165.1">
    <property type="nucleotide sequence ID" value="NZ_BAAATX010000011.1"/>
</dbReference>
<dbReference type="Proteomes" id="UP000637628">
    <property type="component" value="Unassembled WGS sequence"/>
</dbReference>
<dbReference type="Gene3D" id="3.40.50.1110">
    <property type="entry name" value="SGNH hydrolase"/>
    <property type="match status" value="1"/>
</dbReference>
<sequence length="271" mass="28546">MFRSRAVLALTLSFVVAMSTESSHALRLAADEVTAPAPRYVALGDSYSAGLGSGGSESGGSCLRNTNAFPARWANAHPGFDSVLNACSGAGTEAVRRSQLEPLTGNTALVSLTAGGNDIGFSRTMTVCVVDPRDSSCLTGARKGADQARTVLPERLRLLYAAIRDRAPKADVLVFGYPRFFRTAKIGCRLLKPAEREAINDTIDALNRVIEQQATAAGFRFVAVSPAFAGHGLCAAKPWLNSVTFPAVNSFHPNNAGQRDGYLAAMTALAP</sequence>